<proteinExistence type="predicted"/>
<dbReference type="PROSITE" id="PS50975">
    <property type="entry name" value="ATP_GRASP"/>
    <property type="match status" value="1"/>
</dbReference>
<name>A0A2B7XW62_9EURO</name>
<dbReference type="Gene3D" id="3.40.50.20">
    <property type="match status" value="1"/>
</dbReference>
<evidence type="ECO:0000256" key="3">
    <source>
        <dbReference type="ARBA" id="ARBA00022840"/>
    </source>
</evidence>
<dbReference type="Proteomes" id="UP000223968">
    <property type="component" value="Unassembled WGS sequence"/>
</dbReference>
<evidence type="ECO:0000259" key="5">
    <source>
        <dbReference type="PROSITE" id="PS50975"/>
    </source>
</evidence>
<dbReference type="STRING" id="1447875.A0A2B7XW62"/>
<feature type="domain" description="ATP-grasp" evidence="5">
    <location>
        <begin position="311"/>
        <end position="398"/>
    </location>
</feature>
<keyword evidence="2 4" id="KW-0547">Nucleotide-binding</keyword>
<dbReference type="GO" id="GO:0016874">
    <property type="term" value="F:ligase activity"/>
    <property type="evidence" value="ECO:0007669"/>
    <property type="project" value="UniProtKB-KW"/>
</dbReference>
<dbReference type="AlphaFoldDB" id="A0A2B7XW62"/>
<dbReference type="PANTHER" id="PTHR43585">
    <property type="entry name" value="FUMIPYRROLE BIOSYNTHESIS PROTEIN C"/>
    <property type="match status" value="1"/>
</dbReference>
<dbReference type="InterPro" id="IPR052032">
    <property type="entry name" value="ATP-dep_AA_Ligase"/>
</dbReference>
<dbReference type="Pfam" id="PF18130">
    <property type="entry name" value="ATPgrasp_N"/>
    <property type="match status" value="1"/>
</dbReference>
<evidence type="ECO:0000313" key="6">
    <source>
        <dbReference type="EMBL" id="PGH16014.1"/>
    </source>
</evidence>
<evidence type="ECO:0000313" key="7">
    <source>
        <dbReference type="Proteomes" id="UP000223968"/>
    </source>
</evidence>
<dbReference type="PANTHER" id="PTHR43585:SF2">
    <property type="entry name" value="ATP-GRASP ENZYME FSQD"/>
    <property type="match status" value="1"/>
</dbReference>
<accession>A0A2B7XW62</accession>
<protein>
    <recommendedName>
        <fullName evidence="5">ATP-grasp domain-containing protein</fullName>
    </recommendedName>
</protein>
<dbReference type="OrthoDB" id="434648at2759"/>
<keyword evidence="1" id="KW-0436">Ligase</keyword>
<keyword evidence="7" id="KW-1185">Reference proteome</keyword>
<comment type="caution">
    <text evidence="6">The sequence shown here is derived from an EMBL/GenBank/DDBJ whole genome shotgun (WGS) entry which is preliminary data.</text>
</comment>
<evidence type="ECO:0000256" key="2">
    <source>
        <dbReference type="ARBA" id="ARBA00022741"/>
    </source>
</evidence>
<keyword evidence="3 4" id="KW-0067">ATP-binding</keyword>
<reference evidence="6 7" key="1">
    <citation type="submission" date="2017-10" db="EMBL/GenBank/DDBJ databases">
        <title>Comparative genomics in systemic dimorphic fungi from Ajellomycetaceae.</title>
        <authorList>
            <person name="Munoz J.F."/>
            <person name="Mcewen J.G."/>
            <person name="Clay O.K."/>
            <person name="Cuomo C.A."/>
        </authorList>
    </citation>
    <scope>NUCLEOTIDE SEQUENCE [LARGE SCALE GENOMIC DNA]</scope>
    <source>
        <strain evidence="6 7">UAMH5409</strain>
    </source>
</reference>
<dbReference type="GO" id="GO:0046872">
    <property type="term" value="F:metal ion binding"/>
    <property type="evidence" value="ECO:0007669"/>
    <property type="project" value="InterPro"/>
</dbReference>
<organism evidence="6 7">
    <name type="scientific">Helicocarpus griseus UAMH5409</name>
    <dbReference type="NCBI Taxonomy" id="1447875"/>
    <lineage>
        <taxon>Eukaryota</taxon>
        <taxon>Fungi</taxon>
        <taxon>Dikarya</taxon>
        <taxon>Ascomycota</taxon>
        <taxon>Pezizomycotina</taxon>
        <taxon>Eurotiomycetes</taxon>
        <taxon>Eurotiomycetidae</taxon>
        <taxon>Onygenales</taxon>
        <taxon>Ajellomycetaceae</taxon>
        <taxon>Helicocarpus</taxon>
    </lineage>
</organism>
<dbReference type="Pfam" id="PF13535">
    <property type="entry name" value="ATP-grasp_4"/>
    <property type="match status" value="1"/>
</dbReference>
<dbReference type="GO" id="GO:0005524">
    <property type="term" value="F:ATP binding"/>
    <property type="evidence" value="ECO:0007669"/>
    <property type="project" value="UniProtKB-UniRule"/>
</dbReference>
<dbReference type="InterPro" id="IPR011761">
    <property type="entry name" value="ATP-grasp"/>
</dbReference>
<dbReference type="InterPro" id="IPR041472">
    <property type="entry name" value="BL00235/CARNS1_N"/>
</dbReference>
<dbReference type="SUPFAM" id="SSF56059">
    <property type="entry name" value="Glutathione synthetase ATP-binding domain-like"/>
    <property type="match status" value="1"/>
</dbReference>
<dbReference type="EMBL" id="PDNB01000020">
    <property type="protein sequence ID" value="PGH16014.1"/>
    <property type="molecule type" value="Genomic_DNA"/>
</dbReference>
<evidence type="ECO:0000256" key="4">
    <source>
        <dbReference type="PROSITE-ProRule" id="PRU00409"/>
    </source>
</evidence>
<gene>
    <name evidence="6" type="ORF">AJ79_01994</name>
</gene>
<sequence length="505" mass="54997">MGSINIREETVVGRVLLASDVSDTLAEVVTAAPAKVSCRWRFEPAVEEPRFSHSLDLFLRLAPTSSAEDSRIPSATGTALEHLVRAIRPLAEDVEVATSVILVLRHGFLCRSDIISLRLRDSDYVKLVIPFPSPDSGFVPVPAQEVKSLLAFLPSSPGALLLKQVPALTSESLKRDLTVRLSFDWILPTKPARRKIAMVGGRPVFDMSKGSFGHRGAYEAAKALNISMAIVDHPGHWLQDETYSYIRDEFIAIDVTDDAGLPGRIACALKGKEFDGLLTLSDEFVLPTAKAAEILGLPTDPVASYVQAHNKYEARQLLSPNIQNLLVDSAAQLDDPSITAELQSFKYPLIVKPCRGGGSRGVRKVNDALSLHQVVQTLEETGFSKQGILIETYADGPEVDANFVLWEGEVLFCEISDDFPSPADASDASVSDNFAETLMMLPSRLDPEELQAIKSSLYQSLLKLGFRSGVFHLEAGYRTLLCGIRRPTASSNLPTRGQPCAASQK</sequence>
<evidence type="ECO:0000256" key="1">
    <source>
        <dbReference type="ARBA" id="ARBA00022598"/>
    </source>
</evidence>
<dbReference type="Gene3D" id="3.30.470.20">
    <property type="entry name" value="ATP-grasp fold, B domain"/>
    <property type="match status" value="1"/>
</dbReference>